<evidence type="ECO:0000256" key="24">
    <source>
        <dbReference type="ARBA" id="ARBA00083942"/>
    </source>
</evidence>
<keyword evidence="11 26" id="KW-0863">Zinc-finger</keyword>
<dbReference type="Pfam" id="PF00076">
    <property type="entry name" value="RRM_1"/>
    <property type="match status" value="1"/>
</dbReference>
<dbReference type="GO" id="GO:0016567">
    <property type="term" value="P:protein ubiquitination"/>
    <property type="evidence" value="ECO:0007669"/>
    <property type="project" value="TreeGrafter"/>
</dbReference>
<organism evidence="32 33">
    <name type="scientific">Cyprinus carpio</name>
    <name type="common">Common carp</name>
    <dbReference type="NCBI Taxonomy" id="7962"/>
    <lineage>
        <taxon>Eukaryota</taxon>
        <taxon>Metazoa</taxon>
        <taxon>Chordata</taxon>
        <taxon>Craniata</taxon>
        <taxon>Vertebrata</taxon>
        <taxon>Euteleostomi</taxon>
        <taxon>Actinopterygii</taxon>
        <taxon>Neopterygii</taxon>
        <taxon>Teleostei</taxon>
        <taxon>Ostariophysi</taxon>
        <taxon>Cypriniformes</taxon>
        <taxon>Cyprinidae</taxon>
        <taxon>Cyprininae</taxon>
        <taxon>Cyprinus</taxon>
    </lineage>
</organism>
<dbReference type="GO" id="GO:0008270">
    <property type="term" value="F:zinc ion binding"/>
    <property type="evidence" value="ECO:0007669"/>
    <property type="project" value="UniProtKB-KW"/>
</dbReference>
<dbReference type="PANTHER" id="PTHR12603:SF0">
    <property type="entry name" value="CCR4-NOT TRANSCRIPTION COMPLEX SUBUNIT 4"/>
    <property type="match status" value="1"/>
</dbReference>
<evidence type="ECO:0000256" key="1">
    <source>
        <dbReference type="ARBA" id="ARBA00000900"/>
    </source>
</evidence>
<dbReference type="CDD" id="cd16618">
    <property type="entry name" value="mRING-HC-C4C4_CNOT4"/>
    <property type="match status" value="1"/>
</dbReference>
<dbReference type="GO" id="GO:0003723">
    <property type="term" value="F:RNA binding"/>
    <property type="evidence" value="ECO:0007669"/>
    <property type="project" value="UniProtKB-UniRule"/>
</dbReference>
<dbReference type="InterPro" id="IPR034261">
    <property type="entry name" value="CNOT4_RRM"/>
</dbReference>
<keyword evidence="6" id="KW-0488">Methylation</keyword>
<feature type="region of interest" description="Disordered" evidence="28">
    <location>
        <begin position="251"/>
        <end position="313"/>
    </location>
</feature>
<dbReference type="PROSITE" id="PS50103">
    <property type="entry name" value="ZF_C3H1"/>
    <property type="match status" value="1"/>
</dbReference>
<evidence type="ECO:0000256" key="8">
    <source>
        <dbReference type="ARBA" id="ARBA00022553"/>
    </source>
</evidence>
<dbReference type="Gene3D" id="3.30.70.330">
    <property type="match status" value="1"/>
</dbReference>
<dbReference type="GO" id="GO:0061630">
    <property type="term" value="F:ubiquitin protein ligase activity"/>
    <property type="evidence" value="ECO:0007669"/>
    <property type="project" value="UniProtKB-EC"/>
</dbReference>
<dbReference type="PROSITE" id="PS50102">
    <property type="entry name" value="RRM"/>
    <property type="match status" value="1"/>
</dbReference>
<evidence type="ECO:0000256" key="4">
    <source>
        <dbReference type="ARBA" id="ARBA00004906"/>
    </source>
</evidence>
<evidence type="ECO:0000256" key="7">
    <source>
        <dbReference type="ARBA" id="ARBA00022490"/>
    </source>
</evidence>
<evidence type="ECO:0000256" key="22">
    <source>
        <dbReference type="ARBA" id="ARBA00077837"/>
    </source>
</evidence>
<keyword evidence="12" id="KW-0833">Ubl conjugation pathway</keyword>
<dbReference type="SMART" id="SM00361">
    <property type="entry name" value="RRM_1"/>
    <property type="match status" value="1"/>
</dbReference>
<dbReference type="InterPro" id="IPR035979">
    <property type="entry name" value="RBD_domain_sf"/>
</dbReference>
<reference evidence="32" key="1">
    <citation type="submission" date="2025-08" db="UniProtKB">
        <authorList>
            <consortium name="Ensembl"/>
        </authorList>
    </citation>
    <scope>IDENTIFICATION</scope>
</reference>
<sequence length="713" mass="78031">MSRSPEVKEDPMECPLCMESLEIDDVNFFPCTCGYQICRFCWHRIRTDENGLCPACRKPYPEDPAVYKPLSQEELQRIKNEKKQKQNERKQKITENRKHLSSVRVVQRNLVFVVGLSQRLADPEVLKRPEYFGKFGKIHKVVINNSTSYAGSQGPSASAYVTYIRSEDALRAIQCVNNVVVDGRTLKASLGTTKYCSYFLKSMQCPKPDCMYLHELGDEAASFTKEEMQAGKHQEYEQKLLQELYKTNPSFLQSSTGAGEKTKGKSGTSQSSSSNNKEAWPSLQTTGKMPNGLPEHYKTPPLDGGSDSENMTSDGLDTELFALFFCSPSNRPSDSIGISNGETSQISGKDSPSPPPGLSKPSLVVPICVAGLTVRSPFEGAAAESQSLFSDNSNFRHPNPIPSGLSGFSSSLHSNSDWPTAPEPQSLFTSDTIPVASSTDWQAAFGFGSSAKQQDDDLGFDPFDVTRKALADLIEKEHSVQDKASFPMTGTKSAPVFPHGPILGPIHNAPSMKVPLQLPTSSHFAPNSSLPSRGYSQLPHRTVHNSLSFPGQTQTSRHSWMGMPMRNNLPHLNHTGAPFTAQHSSYLDLNLVPQQQQHHNMRLGGIHMTGIPASSGNSLDSLQDDNPPHWLTSLQALTEMDVPSGSTVPTQPPHNGPFGTQYPHRAGWTPYPTTATANPATQFHSPPPGFQTAFRASAQASTDLLQSAGMDRH</sequence>
<evidence type="ECO:0000256" key="12">
    <source>
        <dbReference type="ARBA" id="ARBA00022786"/>
    </source>
</evidence>
<evidence type="ECO:0000256" key="14">
    <source>
        <dbReference type="ARBA" id="ARBA00022843"/>
    </source>
</evidence>
<dbReference type="GO" id="GO:0005634">
    <property type="term" value="C:nucleus"/>
    <property type="evidence" value="ECO:0007669"/>
    <property type="project" value="UniProtKB-SubCell"/>
</dbReference>
<evidence type="ECO:0000256" key="23">
    <source>
        <dbReference type="ARBA" id="ARBA00083547"/>
    </source>
</evidence>
<comment type="catalytic activity">
    <reaction evidence="1">
        <text>S-ubiquitinyl-[E2 ubiquitin-conjugating enzyme]-L-cysteine + [acceptor protein]-L-lysine = [E2 ubiquitin-conjugating enzyme]-L-cysteine + N(6)-ubiquitinyl-[acceptor protein]-L-lysine.</text>
        <dbReference type="EC" id="2.3.2.27"/>
    </reaction>
</comment>
<dbReference type="Proteomes" id="UP000694700">
    <property type="component" value="Unplaced"/>
</dbReference>
<evidence type="ECO:0000256" key="16">
    <source>
        <dbReference type="ARBA" id="ARBA00023054"/>
    </source>
</evidence>
<evidence type="ECO:0000259" key="30">
    <source>
        <dbReference type="PROSITE" id="PS50102"/>
    </source>
</evidence>
<dbReference type="InterPro" id="IPR039780">
    <property type="entry name" value="Mot2"/>
</dbReference>
<name>A0A8C1ZK57_CYPCA</name>
<keyword evidence="16 27" id="KW-0175">Coiled coil</keyword>
<dbReference type="CDD" id="cd12438">
    <property type="entry name" value="RRM_CNOT4"/>
    <property type="match status" value="1"/>
</dbReference>
<dbReference type="Ensembl" id="ENSCCRT00015088612.1">
    <property type="protein sequence ID" value="ENSCCRP00015085828.1"/>
    <property type="gene ID" value="ENSCCRG00015034580.1"/>
</dbReference>
<evidence type="ECO:0000256" key="28">
    <source>
        <dbReference type="SAM" id="MobiDB-lite"/>
    </source>
</evidence>
<keyword evidence="14" id="KW-0832">Ubl conjugation</keyword>
<dbReference type="InterPro" id="IPR003954">
    <property type="entry name" value="RRM_euk-type"/>
</dbReference>
<dbReference type="InterPro" id="IPR012677">
    <property type="entry name" value="Nucleotide-bd_a/b_plait_sf"/>
</dbReference>
<dbReference type="InterPro" id="IPR013083">
    <property type="entry name" value="Znf_RING/FYVE/PHD"/>
</dbReference>
<accession>A0A8C1ZK57</accession>
<feature type="compositionally biased region" description="Polar residues" evidence="28">
    <location>
        <begin position="332"/>
        <end position="346"/>
    </location>
</feature>
<dbReference type="SUPFAM" id="SSF57850">
    <property type="entry name" value="RING/U-box"/>
    <property type="match status" value="1"/>
</dbReference>
<keyword evidence="10 26" id="KW-0479">Metal-binding</keyword>
<feature type="domain" description="RRM" evidence="30">
    <location>
        <begin position="109"/>
        <end position="193"/>
    </location>
</feature>
<evidence type="ECO:0000256" key="27">
    <source>
        <dbReference type="SAM" id="Coils"/>
    </source>
</evidence>
<keyword evidence="8" id="KW-0597">Phosphoprotein</keyword>
<dbReference type="PANTHER" id="PTHR12603">
    <property type="entry name" value="CCR4-NOT TRANSCRIPTION COMPLEX RELATED"/>
    <property type="match status" value="1"/>
</dbReference>
<evidence type="ECO:0000256" key="11">
    <source>
        <dbReference type="ARBA" id="ARBA00022771"/>
    </source>
</evidence>
<evidence type="ECO:0000256" key="21">
    <source>
        <dbReference type="ARBA" id="ARBA00075062"/>
    </source>
</evidence>
<comment type="subunit">
    <text evidence="19">Interacts with CNOT1 via its C-terminus but does not stably associate with the CCR4-NOT complex. Interacts (via RING domain) with UBE2D2. Interacts with ABCE1, PINK1 and PELO.</text>
</comment>
<dbReference type="InterPro" id="IPR001841">
    <property type="entry name" value="Znf_RING"/>
</dbReference>
<evidence type="ECO:0000313" key="33">
    <source>
        <dbReference type="Proteomes" id="UP000694700"/>
    </source>
</evidence>
<feature type="compositionally biased region" description="Low complexity" evidence="28">
    <location>
        <begin position="254"/>
        <end position="274"/>
    </location>
</feature>
<feature type="domain" description="RING-type" evidence="29">
    <location>
        <begin position="14"/>
        <end position="57"/>
    </location>
</feature>
<dbReference type="EC" id="2.3.2.27" evidence="5"/>
<feature type="compositionally biased region" description="Low complexity" evidence="28">
    <location>
        <begin position="403"/>
        <end position="416"/>
    </location>
</feature>
<dbReference type="FunFam" id="3.30.40.10:FF:000006">
    <property type="entry name" value="CCR4-NOT transcription complex subunit 4"/>
    <property type="match status" value="1"/>
</dbReference>
<evidence type="ECO:0000256" key="15">
    <source>
        <dbReference type="ARBA" id="ARBA00022884"/>
    </source>
</evidence>
<comment type="pathway">
    <text evidence="4">Protein modification; protein ubiquitination.</text>
</comment>
<dbReference type="FunFam" id="3.30.70.330:FF:000044">
    <property type="entry name" value="Putative ccr4-not transcription complex subunit 4"/>
    <property type="match status" value="1"/>
</dbReference>
<comment type="function">
    <text evidence="18">Has E3 ubiquitin ligase activity, promoting ubiquitination and degradation of target proteins. Involved in activation of the JAK/STAT pathway. Catalyzes ubiquitination of methylated RBM15. Plays a role in quality control of translation of mitochondrial outer membrane-localized mRNA. As part of the PINK1-regulated signaling, upon mitochondria damage, ubiquitinates ABCE1 and thereby recruits autophagy receptors to the mitochondrial outer membrane to initiate mitophagy.</text>
</comment>
<comment type="subcellular location">
    <subcellularLocation>
        <location evidence="3">Cytoplasm</location>
    </subcellularLocation>
    <subcellularLocation>
        <location evidence="2">Nucleus</location>
    </subcellularLocation>
</comment>
<evidence type="ECO:0000259" key="29">
    <source>
        <dbReference type="PROSITE" id="PS50089"/>
    </source>
</evidence>
<feature type="region of interest" description="Disordered" evidence="28">
    <location>
        <begin position="332"/>
        <end position="359"/>
    </location>
</feature>
<feature type="region of interest" description="Disordered" evidence="28">
    <location>
        <begin position="400"/>
        <end position="419"/>
    </location>
</feature>
<evidence type="ECO:0000313" key="32">
    <source>
        <dbReference type="Ensembl" id="ENSCCRP00015085828.1"/>
    </source>
</evidence>
<protein>
    <recommendedName>
        <fullName evidence="20">CCR4-NOT transcription complex subunit 4</fullName>
        <ecNumber evidence="5">2.3.2.27</ecNumber>
    </recommendedName>
    <alternativeName>
        <fullName evidence="23">CCR4-associated factor 4</fullName>
    </alternativeName>
    <alternativeName>
        <fullName evidence="24">E3 ubiquitin-protein ligase CNOT4</fullName>
    </alternativeName>
    <alternativeName>
        <fullName evidence="21">Potential transcriptional repressor NOT4Hp</fullName>
    </alternativeName>
    <alternativeName>
        <fullName evidence="22">RING-type E3 ubiquitin transferase CNOT4</fullName>
    </alternativeName>
</protein>
<evidence type="ECO:0000256" key="19">
    <source>
        <dbReference type="ARBA" id="ARBA00062432"/>
    </source>
</evidence>
<proteinExistence type="predicted"/>
<evidence type="ECO:0000256" key="2">
    <source>
        <dbReference type="ARBA" id="ARBA00004123"/>
    </source>
</evidence>
<evidence type="ECO:0000256" key="10">
    <source>
        <dbReference type="ARBA" id="ARBA00022723"/>
    </source>
</evidence>
<keyword evidence="7" id="KW-0963">Cytoplasm</keyword>
<feature type="zinc finger region" description="C3H1-type" evidence="26">
    <location>
        <begin position="190"/>
        <end position="217"/>
    </location>
</feature>
<dbReference type="Gene3D" id="3.30.40.10">
    <property type="entry name" value="Zinc/RING finger domain, C3HC4 (zinc finger)"/>
    <property type="match status" value="1"/>
</dbReference>
<feature type="coiled-coil region" evidence="27">
    <location>
        <begin position="68"/>
        <end position="98"/>
    </location>
</feature>
<evidence type="ECO:0000256" key="5">
    <source>
        <dbReference type="ARBA" id="ARBA00012483"/>
    </source>
</evidence>
<evidence type="ECO:0000256" key="3">
    <source>
        <dbReference type="ARBA" id="ARBA00004496"/>
    </source>
</evidence>
<evidence type="ECO:0000259" key="31">
    <source>
        <dbReference type="PROSITE" id="PS50103"/>
    </source>
</evidence>
<dbReference type="AlphaFoldDB" id="A0A8C1ZK57"/>
<evidence type="ECO:0000256" key="9">
    <source>
        <dbReference type="ARBA" id="ARBA00022679"/>
    </source>
</evidence>
<keyword evidence="15 25" id="KW-0694">RNA-binding</keyword>
<dbReference type="GO" id="GO:0005829">
    <property type="term" value="C:cytosol"/>
    <property type="evidence" value="ECO:0007669"/>
    <property type="project" value="UniProtKB-ARBA"/>
</dbReference>
<evidence type="ECO:0000256" key="26">
    <source>
        <dbReference type="PROSITE-ProRule" id="PRU00723"/>
    </source>
</evidence>
<dbReference type="InterPro" id="IPR000504">
    <property type="entry name" value="RRM_dom"/>
</dbReference>
<evidence type="ECO:0000256" key="6">
    <source>
        <dbReference type="ARBA" id="ARBA00022481"/>
    </source>
</evidence>
<feature type="domain" description="C3H1-type" evidence="31">
    <location>
        <begin position="190"/>
        <end position="217"/>
    </location>
</feature>
<evidence type="ECO:0000256" key="18">
    <source>
        <dbReference type="ARBA" id="ARBA00057081"/>
    </source>
</evidence>
<dbReference type="InterPro" id="IPR039515">
    <property type="entry name" value="NOT4_mRING-HC-C4C4"/>
</dbReference>
<keyword evidence="17" id="KW-0539">Nucleus</keyword>
<evidence type="ECO:0000256" key="20">
    <source>
        <dbReference type="ARBA" id="ARBA00071435"/>
    </source>
</evidence>
<keyword evidence="13 26" id="KW-0862">Zinc</keyword>
<dbReference type="GO" id="GO:0030014">
    <property type="term" value="C:CCR4-NOT complex"/>
    <property type="evidence" value="ECO:0007669"/>
    <property type="project" value="InterPro"/>
</dbReference>
<keyword evidence="9" id="KW-0808">Transferase</keyword>
<dbReference type="Pfam" id="PF14570">
    <property type="entry name" value="zf-RING_4"/>
    <property type="match status" value="1"/>
</dbReference>
<evidence type="ECO:0000256" key="25">
    <source>
        <dbReference type="PROSITE-ProRule" id="PRU00176"/>
    </source>
</evidence>
<dbReference type="SUPFAM" id="SSF54928">
    <property type="entry name" value="RNA-binding domain, RBD"/>
    <property type="match status" value="1"/>
</dbReference>
<dbReference type="PROSITE" id="PS50089">
    <property type="entry name" value="ZF_RING_2"/>
    <property type="match status" value="1"/>
</dbReference>
<evidence type="ECO:0000256" key="13">
    <source>
        <dbReference type="ARBA" id="ARBA00022833"/>
    </source>
</evidence>
<dbReference type="InterPro" id="IPR000571">
    <property type="entry name" value="Znf_CCCH"/>
</dbReference>
<evidence type="ECO:0000256" key="17">
    <source>
        <dbReference type="ARBA" id="ARBA00023242"/>
    </source>
</evidence>